<reference evidence="2 3" key="1">
    <citation type="submission" date="2024-02" db="EMBL/GenBank/DDBJ databases">
        <title>The Genome Sequence of Enterococcus sp. DIV0159.</title>
        <authorList>
            <person name="Earl A."/>
            <person name="Manson A."/>
            <person name="Gilmore M."/>
            <person name="Sanders J."/>
            <person name="Shea T."/>
            <person name="Howe W."/>
            <person name="Livny J."/>
            <person name="Cuomo C."/>
            <person name="Neafsey D."/>
            <person name="Birren B."/>
        </authorList>
    </citation>
    <scope>NUCLEOTIDE SEQUENCE [LARGE SCALE GENOMIC DNA]</scope>
    <source>
        <strain evidence="2 3">665A</strain>
    </source>
</reference>
<evidence type="ECO:0000313" key="3">
    <source>
        <dbReference type="Proteomes" id="UP000664357"/>
    </source>
</evidence>
<sequence>MDAALEFLLTWIIKVISFSTNNSHLTASLSGFSPALYKYANLILDSVMKPIGYNILALFIVYELQRIALKVESSSGGSPHLGFEMVMKSMIKVAFCKIAMDKINVIMGAIVGVTTYMTKEIEALNFNSSQVEKALDVKEILKPLAKEGTTTKMGIFILLVMALLVTIGSVIIVQAIVSMRFVEMYAYLSVSPIPIATFPSDEFSNIGKNFLKLFSASALQGTLIFITMQMYPFLLATVFKDIANGGSGTEVFLNSLIGILANSVILVFAVMATGRWAKSITNAM</sequence>
<organism evidence="2 3">
    <name type="scientific">Candidatus Enterococcus ferrettii</name>
    <dbReference type="NCBI Taxonomy" id="2815324"/>
    <lineage>
        <taxon>Bacteria</taxon>
        <taxon>Bacillati</taxon>
        <taxon>Bacillota</taxon>
        <taxon>Bacilli</taxon>
        <taxon>Lactobacillales</taxon>
        <taxon>Enterococcaceae</taxon>
        <taxon>Enterococcus</taxon>
    </lineage>
</organism>
<evidence type="ECO:0000313" key="2">
    <source>
        <dbReference type="EMBL" id="MEO1773290.1"/>
    </source>
</evidence>
<protein>
    <recommendedName>
        <fullName evidence="4">TrbL/VirB6 plasmid conjugal transfer protein</fullName>
    </recommendedName>
</protein>
<evidence type="ECO:0000256" key="1">
    <source>
        <dbReference type="SAM" id="Phobius"/>
    </source>
</evidence>
<keyword evidence="1" id="KW-1133">Transmembrane helix</keyword>
<dbReference type="RefSeq" id="WP_207702644.1">
    <property type="nucleotide sequence ID" value="NZ_JAFREL020000009.1"/>
</dbReference>
<comment type="caution">
    <text evidence="2">The sequence shown here is derived from an EMBL/GenBank/DDBJ whole genome shotgun (WGS) entry which is preliminary data.</text>
</comment>
<feature type="transmembrane region" description="Helical" evidence="1">
    <location>
        <begin position="155"/>
        <end position="176"/>
    </location>
</feature>
<dbReference type="Pfam" id="PF19478">
    <property type="entry name" value="TrbL_2"/>
    <property type="match status" value="1"/>
</dbReference>
<accession>A0ABV0EX92</accession>
<keyword evidence="1" id="KW-0812">Transmembrane</keyword>
<dbReference type="Proteomes" id="UP000664357">
    <property type="component" value="Unassembled WGS sequence"/>
</dbReference>
<proteinExistence type="predicted"/>
<gene>
    <name evidence="2" type="ORF">JZO67_005274</name>
</gene>
<evidence type="ECO:0008006" key="4">
    <source>
        <dbReference type="Google" id="ProtNLM"/>
    </source>
</evidence>
<keyword evidence="1" id="KW-0472">Membrane</keyword>
<name>A0ABV0EX92_9ENTE</name>
<dbReference type="InterPro" id="IPR045798">
    <property type="entry name" value="TrbL_Firmicutes"/>
</dbReference>
<feature type="transmembrane region" description="Helical" evidence="1">
    <location>
        <begin position="251"/>
        <end position="274"/>
    </location>
</feature>
<keyword evidence="3" id="KW-1185">Reference proteome</keyword>
<dbReference type="EMBL" id="JAFREL020000009">
    <property type="protein sequence ID" value="MEO1773290.1"/>
    <property type="molecule type" value="Genomic_DNA"/>
</dbReference>
<feature type="transmembrane region" description="Helical" evidence="1">
    <location>
        <begin position="210"/>
        <end position="231"/>
    </location>
</feature>